<proteinExistence type="predicted"/>
<organism evidence="1 2">
    <name type="scientific">Marinobacterium halophilum</name>
    <dbReference type="NCBI Taxonomy" id="267374"/>
    <lineage>
        <taxon>Bacteria</taxon>
        <taxon>Pseudomonadati</taxon>
        <taxon>Pseudomonadota</taxon>
        <taxon>Gammaproteobacteria</taxon>
        <taxon>Oceanospirillales</taxon>
        <taxon>Oceanospirillaceae</taxon>
        <taxon>Marinobacterium</taxon>
    </lineage>
</organism>
<dbReference type="AlphaFoldDB" id="A0A2P8EJL2"/>
<gene>
    <name evidence="1" type="ORF">CLV44_13024</name>
</gene>
<reference evidence="1 2" key="1">
    <citation type="submission" date="2018-03" db="EMBL/GenBank/DDBJ databases">
        <title>Genomic Encyclopedia of Archaeal and Bacterial Type Strains, Phase II (KMG-II): from individual species to whole genera.</title>
        <authorList>
            <person name="Goeker M."/>
        </authorList>
    </citation>
    <scope>NUCLEOTIDE SEQUENCE [LARGE SCALE GENOMIC DNA]</scope>
    <source>
        <strain evidence="1 2">DSM 17586</strain>
    </source>
</reference>
<protein>
    <submittedName>
        <fullName evidence="1">Uncharacterized protein</fullName>
    </submittedName>
</protein>
<dbReference type="EMBL" id="PYGI01000030">
    <property type="protein sequence ID" value="PSL09645.1"/>
    <property type="molecule type" value="Genomic_DNA"/>
</dbReference>
<evidence type="ECO:0000313" key="1">
    <source>
        <dbReference type="EMBL" id="PSL09645.1"/>
    </source>
</evidence>
<accession>A0A2P8EJL2</accession>
<evidence type="ECO:0000313" key="2">
    <source>
        <dbReference type="Proteomes" id="UP000242133"/>
    </source>
</evidence>
<name>A0A2P8EJL2_9GAMM</name>
<sequence length="61" mass="6994">MKSKERRQCLMSDFEVLQGFGVENFCDHPLKSDLYDFLPGSRTTAEMHSTQLAYIAVKLPL</sequence>
<comment type="caution">
    <text evidence="1">The sequence shown here is derived from an EMBL/GenBank/DDBJ whole genome shotgun (WGS) entry which is preliminary data.</text>
</comment>
<keyword evidence="2" id="KW-1185">Reference proteome</keyword>
<dbReference type="Proteomes" id="UP000242133">
    <property type="component" value="Unassembled WGS sequence"/>
</dbReference>